<evidence type="ECO:0000313" key="1">
    <source>
        <dbReference type="EMBL" id="KAG5595709.1"/>
    </source>
</evidence>
<dbReference type="Proteomes" id="UP000824120">
    <property type="component" value="Chromosome 7"/>
</dbReference>
<dbReference type="EMBL" id="JACXVP010000007">
    <property type="protein sequence ID" value="KAG5595709.1"/>
    <property type="molecule type" value="Genomic_DNA"/>
</dbReference>
<evidence type="ECO:0000313" key="2">
    <source>
        <dbReference type="Proteomes" id="UP000824120"/>
    </source>
</evidence>
<gene>
    <name evidence="1" type="ORF">H5410_036941</name>
</gene>
<dbReference type="AlphaFoldDB" id="A0A9J5Y6C0"/>
<reference evidence="1 2" key="1">
    <citation type="submission" date="2020-09" db="EMBL/GenBank/DDBJ databases">
        <title>De no assembly of potato wild relative species, Solanum commersonii.</title>
        <authorList>
            <person name="Cho K."/>
        </authorList>
    </citation>
    <scope>NUCLEOTIDE SEQUENCE [LARGE SCALE GENOMIC DNA]</scope>
    <source>
        <strain evidence="1">LZ3.2</strain>
        <tissue evidence="1">Leaf</tissue>
    </source>
</reference>
<accession>A0A9J5Y6C0</accession>
<protein>
    <submittedName>
        <fullName evidence="1">Uncharacterized protein</fullName>
    </submittedName>
</protein>
<dbReference type="PANTHER" id="PTHR46238:SF8">
    <property type="entry name" value="ENDONUCLEASE_EXONUCLEASE_PHOSPHATASE DOMAIN-CONTAINING PROTEIN"/>
    <property type="match status" value="1"/>
</dbReference>
<name>A0A9J5Y6C0_SOLCO</name>
<dbReference type="OrthoDB" id="1298065at2759"/>
<sequence>MDDIVLIDKTRNRVNFMLGCGDILWRPKVSGVEVRLDTQNISKRDRFKHIRFIIHKSRDINDDITHCIGATWMKWMLASNFCVIKRVVIRVTLLYEIECWPVQKLHIQKGHVVEMRMLRWMCGHTRSDMITNKDIQNKVGVASALRPPQSTR</sequence>
<proteinExistence type="predicted"/>
<keyword evidence="2" id="KW-1185">Reference proteome</keyword>
<organism evidence="1 2">
    <name type="scientific">Solanum commersonii</name>
    <name type="common">Commerson's wild potato</name>
    <name type="synonym">Commerson's nightshade</name>
    <dbReference type="NCBI Taxonomy" id="4109"/>
    <lineage>
        <taxon>Eukaryota</taxon>
        <taxon>Viridiplantae</taxon>
        <taxon>Streptophyta</taxon>
        <taxon>Embryophyta</taxon>
        <taxon>Tracheophyta</taxon>
        <taxon>Spermatophyta</taxon>
        <taxon>Magnoliopsida</taxon>
        <taxon>eudicotyledons</taxon>
        <taxon>Gunneridae</taxon>
        <taxon>Pentapetalae</taxon>
        <taxon>asterids</taxon>
        <taxon>lamiids</taxon>
        <taxon>Solanales</taxon>
        <taxon>Solanaceae</taxon>
        <taxon>Solanoideae</taxon>
        <taxon>Solaneae</taxon>
        <taxon>Solanum</taxon>
    </lineage>
</organism>
<comment type="caution">
    <text evidence="1">The sequence shown here is derived from an EMBL/GenBank/DDBJ whole genome shotgun (WGS) entry which is preliminary data.</text>
</comment>
<dbReference type="PANTHER" id="PTHR46238">
    <property type="entry name" value="REVERSE TRANSCRIPTASE DOMAIN-CONTAINING PROTEIN"/>
    <property type="match status" value="1"/>
</dbReference>